<dbReference type="PANTHER" id="PTHR35810:SF1">
    <property type="entry name" value="CYTOPLASMIC PROTEIN"/>
    <property type="match status" value="1"/>
</dbReference>
<evidence type="ECO:0008006" key="3">
    <source>
        <dbReference type="Google" id="ProtNLM"/>
    </source>
</evidence>
<reference evidence="1 2" key="1">
    <citation type="submission" date="2019-07" db="EMBL/GenBank/DDBJ databases">
        <title>Whole genome shotgun sequence of Halomonas cupida NBRC 102219.</title>
        <authorList>
            <person name="Hosoyama A."/>
            <person name="Uohara A."/>
            <person name="Ohji S."/>
            <person name="Ichikawa N."/>
        </authorList>
    </citation>
    <scope>NUCLEOTIDE SEQUENCE [LARGE SCALE GENOMIC DNA]</scope>
    <source>
        <strain evidence="1 2">NBRC 102219</strain>
    </source>
</reference>
<proteinExistence type="predicted"/>
<accession>A0ABQ0WDN0</accession>
<comment type="caution">
    <text evidence="1">The sequence shown here is derived from an EMBL/GenBank/DDBJ whole genome shotgun (WGS) entry which is preliminary data.</text>
</comment>
<dbReference type="Proteomes" id="UP000321726">
    <property type="component" value="Unassembled WGS sequence"/>
</dbReference>
<keyword evidence="2" id="KW-1185">Reference proteome</keyword>
<protein>
    <recommendedName>
        <fullName evidence="3">Virulence protein RhuM family protein</fullName>
    </recommendedName>
</protein>
<sequence>MAQLEVTLDQETVWLSQTQMGQLFDTSIGNISLHLKNIYKEKELSELATTEDFSVVRQEGKRQVRRQIKHYNLDAIISVGYRVASGLSKYSPRASGPLSPAYFPVDTRPVDTRPIEHWPDYWSFRMLPSAFRQASTSSTVL</sequence>
<dbReference type="InterPro" id="IPR011204">
    <property type="entry name" value="Virulence_RhuM-like"/>
</dbReference>
<dbReference type="Pfam" id="PF13310">
    <property type="entry name" value="Virulence_RhuM"/>
    <property type="match status" value="1"/>
</dbReference>
<organism evidence="1 2">
    <name type="scientific">Halomonas cupida</name>
    <dbReference type="NCBI Taxonomy" id="44933"/>
    <lineage>
        <taxon>Bacteria</taxon>
        <taxon>Pseudomonadati</taxon>
        <taxon>Pseudomonadota</taxon>
        <taxon>Gammaproteobacteria</taxon>
        <taxon>Oceanospirillales</taxon>
        <taxon>Halomonadaceae</taxon>
        <taxon>Halomonas</taxon>
    </lineage>
</organism>
<gene>
    <name evidence="1" type="ORF">HCU01_16580</name>
</gene>
<name>A0ABQ0WDN0_9GAMM</name>
<dbReference type="RefSeq" id="WP_255320751.1">
    <property type="nucleotide sequence ID" value="NZ_BJXU01000053.1"/>
</dbReference>
<dbReference type="EMBL" id="BJXU01000053">
    <property type="protein sequence ID" value="GEN23709.1"/>
    <property type="molecule type" value="Genomic_DNA"/>
</dbReference>
<evidence type="ECO:0000313" key="1">
    <source>
        <dbReference type="EMBL" id="GEN23709.1"/>
    </source>
</evidence>
<dbReference type="PANTHER" id="PTHR35810">
    <property type="entry name" value="CYTOPLASMIC PROTEIN-RELATED"/>
    <property type="match status" value="1"/>
</dbReference>
<evidence type="ECO:0000313" key="2">
    <source>
        <dbReference type="Proteomes" id="UP000321726"/>
    </source>
</evidence>